<gene>
    <name evidence="12" type="ORF">SAMN05421779_103258</name>
</gene>
<keyword evidence="8" id="KW-0028">Amino-acid biosynthesis</keyword>
<evidence type="ECO:0000256" key="5">
    <source>
        <dbReference type="ARBA" id="ARBA00022840"/>
    </source>
</evidence>
<feature type="binding site" evidence="9">
    <location>
        <begin position="369"/>
        <end position="370"/>
    </location>
    <ligand>
        <name>ATP</name>
        <dbReference type="ChEBI" id="CHEBI:30616"/>
    </ligand>
</feature>
<evidence type="ECO:0000256" key="2">
    <source>
        <dbReference type="ARBA" id="ARBA00005752"/>
    </source>
</evidence>
<dbReference type="SUPFAM" id="SSF52402">
    <property type="entry name" value="Adenine nucleotide alpha hydrolases-like"/>
    <property type="match status" value="1"/>
</dbReference>
<name>A0A1N7LD53_9PROT</name>
<evidence type="ECO:0000313" key="12">
    <source>
        <dbReference type="EMBL" id="SIS71785.1"/>
    </source>
</evidence>
<keyword evidence="5 9" id="KW-0067">ATP-binding</keyword>
<dbReference type="Pfam" id="PF00733">
    <property type="entry name" value="Asn_synthase"/>
    <property type="match status" value="1"/>
</dbReference>
<evidence type="ECO:0000256" key="8">
    <source>
        <dbReference type="PIRSR" id="PIRSR001589-1"/>
    </source>
</evidence>
<feature type="site" description="Important for beta-aspartyl-AMP intermediate formation" evidence="10">
    <location>
        <position position="371"/>
    </location>
</feature>
<comment type="catalytic activity">
    <reaction evidence="7">
        <text>L-aspartate + L-glutamine + ATP + H2O = L-asparagine + L-glutamate + AMP + diphosphate + H(+)</text>
        <dbReference type="Rhea" id="RHEA:12228"/>
        <dbReference type="ChEBI" id="CHEBI:15377"/>
        <dbReference type="ChEBI" id="CHEBI:15378"/>
        <dbReference type="ChEBI" id="CHEBI:29985"/>
        <dbReference type="ChEBI" id="CHEBI:29991"/>
        <dbReference type="ChEBI" id="CHEBI:30616"/>
        <dbReference type="ChEBI" id="CHEBI:33019"/>
        <dbReference type="ChEBI" id="CHEBI:58048"/>
        <dbReference type="ChEBI" id="CHEBI:58359"/>
        <dbReference type="ChEBI" id="CHEBI:456215"/>
        <dbReference type="EC" id="6.3.5.4"/>
    </reaction>
</comment>
<dbReference type="GO" id="GO:0005524">
    <property type="term" value="F:ATP binding"/>
    <property type="evidence" value="ECO:0007669"/>
    <property type="project" value="UniProtKB-KW"/>
</dbReference>
<keyword evidence="8" id="KW-0061">Asparagine biosynthesis</keyword>
<feature type="domain" description="Glutamine amidotransferase type-2" evidence="11">
    <location>
        <begin position="2"/>
        <end position="214"/>
    </location>
</feature>
<evidence type="ECO:0000256" key="6">
    <source>
        <dbReference type="ARBA" id="ARBA00022962"/>
    </source>
</evidence>
<dbReference type="InterPro" id="IPR051786">
    <property type="entry name" value="ASN_synthetase/amidase"/>
</dbReference>
<dbReference type="PIRSF" id="PIRSF001589">
    <property type="entry name" value="Asn_synthetase_glu-h"/>
    <property type="match status" value="1"/>
</dbReference>
<accession>A0A1N7LD53</accession>
<dbReference type="PROSITE" id="PS51278">
    <property type="entry name" value="GATASE_TYPE_2"/>
    <property type="match status" value="1"/>
</dbReference>
<dbReference type="GO" id="GO:0006529">
    <property type="term" value="P:asparagine biosynthetic process"/>
    <property type="evidence" value="ECO:0007669"/>
    <property type="project" value="UniProtKB-KW"/>
</dbReference>
<keyword evidence="4 9" id="KW-0547">Nucleotide-binding</keyword>
<evidence type="ECO:0000313" key="13">
    <source>
        <dbReference type="Proteomes" id="UP000185678"/>
    </source>
</evidence>
<dbReference type="Proteomes" id="UP000185678">
    <property type="component" value="Unassembled WGS sequence"/>
</dbReference>
<evidence type="ECO:0000256" key="1">
    <source>
        <dbReference type="ARBA" id="ARBA00005187"/>
    </source>
</evidence>
<evidence type="ECO:0000256" key="7">
    <source>
        <dbReference type="ARBA" id="ARBA00048741"/>
    </source>
</evidence>
<evidence type="ECO:0000256" key="10">
    <source>
        <dbReference type="PIRSR" id="PIRSR001589-3"/>
    </source>
</evidence>
<dbReference type="PANTHER" id="PTHR43284">
    <property type="entry name" value="ASPARAGINE SYNTHETASE (GLUTAMINE-HYDROLYZING)"/>
    <property type="match status" value="1"/>
</dbReference>
<keyword evidence="13" id="KW-1185">Reference proteome</keyword>
<dbReference type="CDD" id="cd01991">
    <property type="entry name" value="Asn_synthase_B_C"/>
    <property type="match status" value="1"/>
</dbReference>
<evidence type="ECO:0000259" key="11">
    <source>
        <dbReference type="PROSITE" id="PS51278"/>
    </source>
</evidence>
<reference evidence="12 13" key="1">
    <citation type="submission" date="2017-01" db="EMBL/GenBank/DDBJ databases">
        <authorList>
            <person name="Mah S.A."/>
            <person name="Swanson W.J."/>
            <person name="Moy G.W."/>
            <person name="Vacquier V.D."/>
        </authorList>
    </citation>
    <scope>NUCLEOTIDE SEQUENCE [LARGE SCALE GENOMIC DNA]</scope>
    <source>
        <strain evidence="12 13">DSM 11589</strain>
    </source>
</reference>
<dbReference type="InterPro" id="IPR033738">
    <property type="entry name" value="AsnB_N"/>
</dbReference>
<dbReference type="Pfam" id="PF13537">
    <property type="entry name" value="GATase_7"/>
    <property type="match status" value="1"/>
</dbReference>
<dbReference type="GO" id="GO:0004066">
    <property type="term" value="F:asparagine synthase (glutamine-hydrolyzing) activity"/>
    <property type="evidence" value="ECO:0007669"/>
    <property type="project" value="UniProtKB-EC"/>
</dbReference>
<comment type="pathway">
    <text evidence="1">Amino-acid biosynthesis; L-asparagine biosynthesis; L-asparagine from L-aspartate (L-Gln route): step 1/1.</text>
</comment>
<sequence length="600" mass="64707">MCGIAGVASAIGQAPETAVLDRMAQALSHRGPDGCHSVRVGAIGLAHARLAIVDLTTGDQPLYGPDGLVLVANGEIYNDLPLRQELSGRPFRTGSDCEAPLFLYHEAPEAQKTAFASRLRGMYAIALADPARDRVVLCRDPFGIKPLYIAQGDFGVAFASEPCALLASGLLPAARVETAAAVEMLNLQFSTGSRTPLQGIERLLPGETVVIERGRIVSRQRRFALSDALIPSDGPLLRSEDEALAALEAALLDSVTAHQRSDVPYGMFLSGGVDSATVLALMSRLNDQPVRAFTAGFPGSGVHDERSQAALVAKACGAEHSDLAITEQDFWRWLPSIVASLDDPVADYAVVPTWLLARQARQSVKVILSGEGGDELFAGYGRYRAALRPWPFAKPMRRRGTFDGLGVLRAGAGWRAGLTQTERAIADAPQQWLAHPSRLKRLQAADVAEWLPNDLLTKLDRCLMAHGVEGRVPFLDPVVAGVAMRLDDRLTLKDNTGKWLLRRWLDKALPQAQPFARKKGFTVPVGEWIARDGARLGEWVAATPAVQEIADPAAVRGLFVATDKDRLFAAWSLLVYALWARHHLEGQRCDGDVASVLAAA</sequence>
<dbReference type="EC" id="6.3.5.4" evidence="3"/>
<evidence type="ECO:0000256" key="9">
    <source>
        <dbReference type="PIRSR" id="PIRSR001589-2"/>
    </source>
</evidence>
<dbReference type="GO" id="GO:0005829">
    <property type="term" value="C:cytosol"/>
    <property type="evidence" value="ECO:0007669"/>
    <property type="project" value="TreeGrafter"/>
</dbReference>
<dbReference type="InterPro" id="IPR029055">
    <property type="entry name" value="Ntn_hydrolases_N"/>
</dbReference>
<organism evidence="12 13">
    <name type="scientific">Insolitispirillum peregrinum</name>
    <dbReference type="NCBI Taxonomy" id="80876"/>
    <lineage>
        <taxon>Bacteria</taxon>
        <taxon>Pseudomonadati</taxon>
        <taxon>Pseudomonadota</taxon>
        <taxon>Alphaproteobacteria</taxon>
        <taxon>Rhodospirillales</taxon>
        <taxon>Novispirillaceae</taxon>
        <taxon>Insolitispirillum</taxon>
    </lineage>
</organism>
<evidence type="ECO:0000256" key="3">
    <source>
        <dbReference type="ARBA" id="ARBA00012737"/>
    </source>
</evidence>
<dbReference type="InterPro" id="IPR014729">
    <property type="entry name" value="Rossmann-like_a/b/a_fold"/>
</dbReference>
<proteinExistence type="inferred from homology"/>
<dbReference type="OrthoDB" id="9763290at2"/>
<dbReference type="EMBL" id="FTOA01000003">
    <property type="protein sequence ID" value="SIS71785.1"/>
    <property type="molecule type" value="Genomic_DNA"/>
</dbReference>
<dbReference type="NCBIfam" id="TIGR01536">
    <property type="entry name" value="asn_synth_AEB"/>
    <property type="match status" value="1"/>
</dbReference>
<evidence type="ECO:0000256" key="4">
    <source>
        <dbReference type="ARBA" id="ARBA00022741"/>
    </source>
</evidence>
<dbReference type="InterPro" id="IPR001962">
    <property type="entry name" value="Asn_synthase"/>
</dbReference>
<dbReference type="AlphaFoldDB" id="A0A1N7LD53"/>
<protein>
    <recommendedName>
        <fullName evidence="3">asparagine synthase (glutamine-hydrolyzing)</fullName>
        <ecNumber evidence="3">6.3.5.4</ecNumber>
    </recommendedName>
</protein>
<dbReference type="RefSeq" id="WP_076399879.1">
    <property type="nucleotide sequence ID" value="NZ_FTOA01000003.1"/>
</dbReference>
<dbReference type="STRING" id="80876.SAMN05421779_103258"/>
<dbReference type="SUPFAM" id="SSF56235">
    <property type="entry name" value="N-terminal nucleophile aminohydrolases (Ntn hydrolases)"/>
    <property type="match status" value="1"/>
</dbReference>
<dbReference type="PANTHER" id="PTHR43284:SF1">
    <property type="entry name" value="ASPARAGINE SYNTHETASE"/>
    <property type="match status" value="1"/>
</dbReference>
<dbReference type="CDD" id="cd00712">
    <property type="entry name" value="AsnB"/>
    <property type="match status" value="1"/>
</dbReference>
<feature type="binding site" evidence="9">
    <location>
        <position position="96"/>
    </location>
    <ligand>
        <name>L-glutamine</name>
        <dbReference type="ChEBI" id="CHEBI:58359"/>
    </ligand>
</feature>
<dbReference type="Gene3D" id="3.60.20.10">
    <property type="entry name" value="Glutamine Phosphoribosylpyrophosphate, subunit 1, domain 1"/>
    <property type="match status" value="1"/>
</dbReference>
<dbReference type="InterPro" id="IPR017932">
    <property type="entry name" value="GATase_2_dom"/>
</dbReference>
<keyword evidence="6 8" id="KW-0315">Glutamine amidotransferase</keyword>
<dbReference type="InterPro" id="IPR006426">
    <property type="entry name" value="Asn_synth_AEB"/>
</dbReference>
<comment type="similarity">
    <text evidence="2">Belongs to the asparagine synthetase family.</text>
</comment>
<dbReference type="Gene3D" id="3.40.50.620">
    <property type="entry name" value="HUPs"/>
    <property type="match status" value="1"/>
</dbReference>
<feature type="active site" description="For GATase activity" evidence="8">
    <location>
        <position position="2"/>
    </location>
</feature>